<keyword evidence="2" id="KW-1185">Reference proteome</keyword>
<reference evidence="1 2" key="1">
    <citation type="journal article" date="2021" name="Plant Biotechnol. J.">
        <title>Multi-omics assisted identification of the key and species-specific regulatory components of drought-tolerant mechanisms in Gossypium stocksii.</title>
        <authorList>
            <person name="Yu D."/>
            <person name="Ke L."/>
            <person name="Zhang D."/>
            <person name="Wu Y."/>
            <person name="Sun Y."/>
            <person name="Mei J."/>
            <person name="Sun J."/>
            <person name="Sun Y."/>
        </authorList>
    </citation>
    <scope>NUCLEOTIDE SEQUENCE [LARGE SCALE GENOMIC DNA]</scope>
    <source>
        <strain evidence="2">cv. E1</strain>
        <tissue evidence="1">Leaf</tissue>
    </source>
</reference>
<name>A0A9D3VJV2_9ROSI</name>
<sequence length="88" mass="10009">MPFLKQIVLALSTAFCFHKEDITILGHHIKEACKMLDSFVSAEVKWVKRCCDKLTNSLCNWALSKCCNLSFEMDCLSDIHNIVISDVN</sequence>
<comment type="caution">
    <text evidence="1">The sequence shown here is derived from an EMBL/GenBank/DDBJ whole genome shotgun (WGS) entry which is preliminary data.</text>
</comment>
<gene>
    <name evidence="1" type="ORF">J1N35_024164</name>
</gene>
<protein>
    <submittedName>
        <fullName evidence="1">Uncharacterized protein</fullName>
    </submittedName>
</protein>
<dbReference type="Proteomes" id="UP000828251">
    <property type="component" value="Unassembled WGS sequence"/>
</dbReference>
<dbReference type="AlphaFoldDB" id="A0A9D3VJV2"/>
<proteinExistence type="predicted"/>
<evidence type="ECO:0000313" key="2">
    <source>
        <dbReference type="Proteomes" id="UP000828251"/>
    </source>
</evidence>
<organism evidence="1 2">
    <name type="scientific">Gossypium stocksii</name>
    <dbReference type="NCBI Taxonomy" id="47602"/>
    <lineage>
        <taxon>Eukaryota</taxon>
        <taxon>Viridiplantae</taxon>
        <taxon>Streptophyta</taxon>
        <taxon>Embryophyta</taxon>
        <taxon>Tracheophyta</taxon>
        <taxon>Spermatophyta</taxon>
        <taxon>Magnoliopsida</taxon>
        <taxon>eudicotyledons</taxon>
        <taxon>Gunneridae</taxon>
        <taxon>Pentapetalae</taxon>
        <taxon>rosids</taxon>
        <taxon>malvids</taxon>
        <taxon>Malvales</taxon>
        <taxon>Malvaceae</taxon>
        <taxon>Malvoideae</taxon>
        <taxon>Gossypium</taxon>
    </lineage>
</organism>
<dbReference type="EMBL" id="JAIQCV010000007">
    <property type="protein sequence ID" value="KAH1084403.1"/>
    <property type="molecule type" value="Genomic_DNA"/>
</dbReference>
<accession>A0A9D3VJV2</accession>
<evidence type="ECO:0000313" key="1">
    <source>
        <dbReference type="EMBL" id="KAH1084403.1"/>
    </source>
</evidence>